<dbReference type="SUPFAM" id="SSF56112">
    <property type="entry name" value="Protein kinase-like (PK-like)"/>
    <property type="match status" value="1"/>
</dbReference>
<dbReference type="OrthoDB" id="548589at2759"/>
<keyword evidence="3 6" id="KW-0547">Nucleotide-binding</keyword>
<keyword evidence="2" id="KW-0808">Transferase</keyword>
<dbReference type="InterPro" id="IPR051681">
    <property type="entry name" value="Ser/Thr_Kinases-Pseudokinases"/>
</dbReference>
<evidence type="ECO:0000256" key="1">
    <source>
        <dbReference type="ARBA" id="ARBA00022527"/>
    </source>
</evidence>
<dbReference type="SMART" id="SM00220">
    <property type="entry name" value="S_TKc"/>
    <property type="match status" value="1"/>
</dbReference>
<evidence type="ECO:0000313" key="9">
    <source>
        <dbReference type="EMBL" id="GAX83025.1"/>
    </source>
</evidence>
<dbReference type="PROSITE" id="PS00107">
    <property type="entry name" value="PROTEIN_KINASE_ATP"/>
    <property type="match status" value="1"/>
</dbReference>
<dbReference type="GO" id="GO:0005524">
    <property type="term" value="F:ATP binding"/>
    <property type="evidence" value="ECO:0007669"/>
    <property type="project" value="UniProtKB-UniRule"/>
</dbReference>
<feature type="domain" description="Protein kinase" evidence="8">
    <location>
        <begin position="511"/>
        <end position="815"/>
    </location>
</feature>
<evidence type="ECO:0000256" key="4">
    <source>
        <dbReference type="ARBA" id="ARBA00022777"/>
    </source>
</evidence>
<evidence type="ECO:0000256" key="2">
    <source>
        <dbReference type="ARBA" id="ARBA00022679"/>
    </source>
</evidence>
<dbReference type="PROSITE" id="PS50011">
    <property type="entry name" value="PROTEIN_KINASE_DOM"/>
    <property type="match status" value="1"/>
</dbReference>
<feature type="binding site" evidence="6">
    <location>
        <position position="538"/>
    </location>
    <ligand>
        <name>ATP</name>
        <dbReference type="ChEBI" id="CHEBI:30616"/>
    </ligand>
</feature>
<evidence type="ECO:0000256" key="3">
    <source>
        <dbReference type="ARBA" id="ARBA00022741"/>
    </source>
</evidence>
<dbReference type="PANTHER" id="PTHR44329">
    <property type="entry name" value="SERINE/THREONINE-PROTEIN KINASE TNNI3K-RELATED"/>
    <property type="match status" value="1"/>
</dbReference>
<feature type="region of interest" description="Disordered" evidence="7">
    <location>
        <begin position="825"/>
        <end position="914"/>
    </location>
</feature>
<dbReference type="Pfam" id="PF07714">
    <property type="entry name" value="PK_Tyr_Ser-Thr"/>
    <property type="match status" value="2"/>
</dbReference>
<dbReference type="Gene3D" id="1.10.510.10">
    <property type="entry name" value="Transferase(Phosphotransferase) domain 1"/>
    <property type="match status" value="1"/>
</dbReference>
<name>A0A250XIW6_9CHLO</name>
<reference evidence="9 10" key="1">
    <citation type="submission" date="2017-08" db="EMBL/GenBank/DDBJ databases">
        <title>Acidophilic green algal genome provides insights into adaptation to an acidic environment.</title>
        <authorList>
            <person name="Hirooka S."/>
            <person name="Hirose Y."/>
            <person name="Kanesaki Y."/>
            <person name="Higuchi S."/>
            <person name="Fujiwara T."/>
            <person name="Onuma R."/>
            <person name="Era A."/>
            <person name="Ohbayashi R."/>
            <person name="Uzuka A."/>
            <person name="Nozaki H."/>
            <person name="Yoshikawa H."/>
            <person name="Miyagishima S.Y."/>
        </authorList>
    </citation>
    <scope>NUCLEOTIDE SEQUENCE [LARGE SCALE GENOMIC DNA]</scope>
    <source>
        <strain evidence="9 10">NIES-2499</strain>
    </source>
</reference>
<dbReference type="GO" id="GO:0004674">
    <property type="term" value="F:protein serine/threonine kinase activity"/>
    <property type="evidence" value="ECO:0007669"/>
    <property type="project" value="UniProtKB-KW"/>
</dbReference>
<dbReference type="Proteomes" id="UP000232323">
    <property type="component" value="Unassembled WGS sequence"/>
</dbReference>
<feature type="compositionally biased region" description="Polar residues" evidence="7">
    <location>
        <begin position="826"/>
        <end position="840"/>
    </location>
</feature>
<dbReference type="AlphaFoldDB" id="A0A250XIW6"/>
<evidence type="ECO:0000256" key="6">
    <source>
        <dbReference type="PROSITE-ProRule" id="PRU10141"/>
    </source>
</evidence>
<proteinExistence type="predicted"/>
<keyword evidence="5 6" id="KW-0067">ATP-binding</keyword>
<evidence type="ECO:0000256" key="5">
    <source>
        <dbReference type="ARBA" id="ARBA00022840"/>
    </source>
</evidence>
<dbReference type="InterPro" id="IPR000719">
    <property type="entry name" value="Prot_kinase_dom"/>
</dbReference>
<evidence type="ECO:0000256" key="7">
    <source>
        <dbReference type="SAM" id="MobiDB-lite"/>
    </source>
</evidence>
<dbReference type="InterPro" id="IPR008271">
    <property type="entry name" value="Ser/Thr_kinase_AS"/>
</dbReference>
<dbReference type="InterPro" id="IPR001245">
    <property type="entry name" value="Ser-Thr/Tyr_kinase_cat_dom"/>
</dbReference>
<keyword evidence="4" id="KW-0418">Kinase</keyword>
<protein>
    <recommendedName>
        <fullName evidence="8">Protein kinase domain-containing protein</fullName>
    </recommendedName>
</protein>
<dbReference type="InterPro" id="IPR011009">
    <property type="entry name" value="Kinase-like_dom_sf"/>
</dbReference>
<organism evidence="9 10">
    <name type="scientific">Chlamydomonas eustigma</name>
    <dbReference type="NCBI Taxonomy" id="1157962"/>
    <lineage>
        <taxon>Eukaryota</taxon>
        <taxon>Viridiplantae</taxon>
        <taxon>Chlorophyta</taxon>
        <taxon>core chlorophytes</taxon>
        <taxon>Chlorophyceae</taxon>
        <taxon>CS clade</taxon>
        <taxon>Chlamydomonadales</taxon>
        <taxon>Chlamydomonadaceae</taxon>
        <taxon>Chlamydomonas</taxon>
    </lineage>
</organism>
<gene>
    <name evidence="9" type="ORF">CEUSTIGMA_g10452.t1</name>
</gene>
<dbReference type="STRING" id="1157962.A0A250XIW6"/>
<dbReference type="Gene3D" id="3.30.200.20">
    <property type="entry name" value="Phosphorylase Kinase, domain 1"/>
    <property type="match status" value="1"/>
</dbReference>
<evidence type="ECO:0000259" key="8">
    <source>
        <dbReference type="PROSITE" id="PS50011"/>
    </source>
</evidence>
<dbReference type="EMBL" id="BEGY01000090">
    <property type="protein sequence ID" value="GAX83025.1"/>
    <property type="molecule type" value="Genomic_DNA"/>
</dbReference>
<evidence type="ECO:0000313" key="10">
    <source>
        <dbReference type="Proteomes" id="UP000232323"/>
    </source>
</evidence>
<keyword evidence="10" id="KW-1185">Reference proteome</keyword>
<sequence length="998" mass="108595">MSCNCSMQSPRSASLQPYLLSDLFAPLGYGSPIEVRAEHLAAAADANNVGAYIYQFSELHSTETLQQHVQRRFNSNDCPGPWLESSLVFISEVALTHYLRLKKREDAKKVAVLFWKGVDVLTNSGTLVTYRSQQWQYFMKNLLSGEYAPYSFRGLLGALPGVPGREESHLHVLIQVPLILLGDQPDQRHWGMLLQVAEATPVIQKEIGLGDHQILRHTHVAVSVVCSESGRLMKQNAASKALLGTHGSDHAQSELAGFRIPHGASSRISSKAVFLSISVLPSASSYLHSTAAAGVVDDRDGDTILMATTVLHDQQMTSSEAAAAAGDNKVNKAISVKLVPGTRTVRMRNHVSGDLSYVDLLLDHDKVRIQVFASEMKRSGIYQDRVEIKNPILRSFMCLKEGVEVHHDVHVSITSDAVTSKVVYIISQVDVTETVLAKRQLQQAHDQLAEEKARMDVLLQRQHELIECLGKVNSVLPGGAVSSGRRGSSAVLVDNVRARMTEGADGSRDKIELQRLLGQGSFGKVYKGLWRGTTVAVKIMVMPNIMSDVEKRHRMAIMEAAISSSLSHPNIVQTYTYSMRPIRDAEDFQMSSSGSLTDAQQDPSIPRAGVNPYNGFEVQLVLEYCNFGCLQRALRKGVFLDSSTGQPNYTAVLEMACDVAKGMLHLHAQNVIHSDLKAGNVMLQSSASNTCGAVAKIADFGMSVQMDDSETHLSQWNMGTQTHMAPELLLYGHQSKAADVYAFGLTLWEMWSGSRPFQGVPAAVLGHKVAYEHLRPQFPPTCPQAYTALVMRCWDPITSNRPDFEDIVPLLTSLLQQQYAFEGTRRNSGLNPGASNNVNQEVRDPTTGGPIAKPGPSHHEAPSPIAKPGPSHHEAPSPMMIPNGGTPPKVPELQPVGKNGPKADHQQTTMPAAERNQQSMDNHLNNLVGKASRASSPAGDDKAHSVLPGLPAANEMPSVTCTSRSGGHHLRRPATEEAVNEMGHDSQSQPVLGANGKT</sequence>
<dbReference type="PRINTS" id="PR00109">
    <property type="entry name" value="TYRKINASE"/>
</dbReference>
<comment type="caution">
    <text evidence="9">The sequence shown here is derived from an EMBL/GenBank/DDBJ whole genome shotgun (WGS) entry which is preliminary data.</text>
</comment>
<dbReference type="PANTHER" id="PTHR44329:SF214">
    <property type="entry name" value="PROTEIN KINASE DOMAIN-CONTAINING PROTEIN"/>
    <property type="match status" value="1"/>
</dbReference>
<keyword evidence="1" id="KW-0723">Serine/threonine-protein kinase</keyword>
<accession>A0A250XIW6</accession>
<dbReference type="PROSITE" id="PS00108">
    <property type="entry name" value="PROTEIN_KINASE_ST"/>
    <property type="match status" value="1"/>
</dbReference>
<feature type="region of interest" description="Disordered" evidence="7">
    <location>
        <begin position="930"/>
        <end position="998"/>
    </location>
</feature>
<dbReference type="InterPro" id="IPR017441">
    <property type="entry name" value="Protein_kinase_ATP_BS"/>
</dbReference>